<dbReference type="Proteomes" id="UP000235916">
    <property type="component" value="Unassembled WGS sequence"/>
</dbReference>
<evidence type="ECO:0000313" key="5">
    <source>
        <dbReference type="Proteomes" id="UP000235916"/>
    </source>
</evidence>
<dbReference type="RefSeq" id="WP_102769743.1">
    <property type="nucleotide sequence ID" value="NZ_POSP01000003.1"/>
</dbReference>
<dbReference type="InterPro" id="IPR016164">
    <property type="entry name" value="FAD-linked_Oxase-like_C"/>
</dbReference>
<evidence type="ECO:0000256" key="2">
    <source>
        <dbReference type="ARBA" id="ARBA00022827"/>
    </source>
</evidence>
<dbReference type="InterPro" id="IPR016169">
    <property type="entry name" value="FAD-bd_PCMH_sub2"/>
</dbReference>
<dbReference type="InterPro" id="IPR036318">
    <property type="entry name" value="FAD-bd_PCMH-like_sf"/>
</dbReference>
<protein>
    <submittedName>
        <fullName evidence="4">FAD-binding oxidoreductase</fullName>
    </submittedName>
</protein>
<dbReference type="Gene3D" id="3.30.465.10">
    <property type="match status" value="1"/>
</dbReference>
<dbReference type="GO" id="GO:0016899">
    <property type="term" value="F:oxidoreductase activity, acting on the CH-OH group of donors, oxygen as acceptor"/>
    <property type="evidence" value="ECO:0007669"/>
    <property type="project" value="InterPro"/>
</dbReference>
<gene>
    <name evidence="4" type="ORF">C1O66_19080</name>
</gene>
<keyword evidence="2" id="KW-0274">FAD</keyword>
<dbReference type="GO" id="GO:0071949">
    <property type="term" value="F:FAD binding"/>
    <property type="evidence" value="ECO:0007669"/>
    <property type="project" value="InterPro"/>
</dbReference>
<feature type="domain" description="FAD-binding PCMH-type" evidence="3">
    <location>
        <begin position="58"/>
        <end position="227"/>
    </location>
</feature>
<keyword evidence="1" id="KW-0285">Flavoprotein</keyword>
<evidence type="ECO:0000313" key="4">
    <source>
        <dbReference type="EMBL" id="PND39843.1"/>
    </source>
</evidence>
<reference evidence="4 5" key="1">
    <citation type="submission" date="2018-01" db="EMBL/GenBank/DDBJ databases">
        <title>Draft genome sequence of Paucibacter aquatile CR182 isolated from freshwater of the Nakdong River.</title>
        <authorList>
            <person name="Choi A."/>
            <person name="Chung E.J."/>
        </authorList>
    </citation>
    <scope>NUCLEOTIDE SEQUENCE [LARGE SCALE GENOMIC DNA]</scope>
    <source>
        <strain evidence="4 5">CR182</strain>
    </source>
</reference>
<dbReference type="InterPro" id="IPR010031">
    <property type="entry name" value="FAD_lactone_oxidase-like"/>
</dbReference>
<accession>A0A2N8L2A6</accession>
<dbReference type="OrthoDB" id="9800184at2"/>
<dbReference type="EMBL" id="POSP01000003">
    <property type="protein sequence ID" value="PND39843.1"/>
    <property type="molecule type" value="Genomic_DNA"/>
</dbReference>
<dbReference type="SUPFAM" id="SSF56176">
    <property type="entry name" value="FAD-binding/transporter-associated domain-like"/>
    <property type="match status" value="1"/>
</dbReference>
<evidence type="ECO:0000256" key="1">
    <source>
        <dbReference type="ARBA" id="ARBA00022630"/>
    </source>
</evidence>
<dbReference type="PROSITE" id="PS51387">
    <property type="entry name" value="FAD_PCMH"/>
    <property type="match status" value="1"/>
</dbReference>
<dbReference type="AlphaFoldDB" id="A0A2N8L2A6"/>
<dbReference type="Pfam" id="PF01565">
    <property type="entry name" value="FAD_binding_4"/>
    <property type="match status" value="1"/>
</dbReference>
<dbReference type="PANTHER" id="PTHR43762:SF1">
    <property type="entry name" value="D-ARABINONO-1,4-LACTONE OXIDASE"/>
    <property type="match status" value="1"/>
</dbReference>
<keyword evidence="5" id="KW-1185">Reference proteome</keyword>
<proteinExistence type="predicted"/>
<dbReference type="InterPro" id="IPR006094">
    <property type="entry name" value="Oxid_FAD_bind_N"/>
</dbReference>
<comment type="caution">
    <text evidence="4">The sequence shown here is derived from an EMBL/GenBank/DDBJ whole genome shotgun (WGS) entry which is preliminary data.</text>
</comment>
<name>A0A2N8L2A6_9BURK</name>
<dbReference type="InterPro" id="IPR016166">
    <property type="entry name" value="FAD-bd_PCMH"/>
</dbReference>
<dbReference type="PANTHER" id="PTHR43762">
    <property type="entry name" value="L-GULONOLACTONE OXIDASE"/>
    <property type="match status" value="1"/>
</dbReference>
<evidence type="ECO:0000259" key="3">
    <source>
        <dbReference type="PROSITE" id="PS51387"/>
    </source>
</evidence>
<organism evidence="4 5">
    <name type="scientific">Kinneretia aquatilis</name>
    <dbReference type="NCBI Taxonomy" id="2070761"/>
    <lineage>
        <taxon>Bacteria</taxon>
        <taxon>Pseudomonadati</taxon>
        <taxon>Pseudomonadota</taxon>
        <taxon>Betaproteobacteria</taxon>
        <taxon>Burkholderiales</taxon>
        <taxon>Sphaerotilaceae</taxon>
        <taxon>Roseateles</taxon>
    </lineage>
</organism>
<sequence>MAGTPKVSSDQRLSDLAALPALGRRRLVLGLAQAGLLSLLPTAVHCAPELWVHNVTRLYSVPVAGIEHPRSAAEIAAALRAWPGQVAVGGGHFSMGGQVAIAGGLQLDLRGMRALVWLRPEQMRVRVQAGMSWRDLQDHLDPLGLAIKTMQSYANFSIGGSVSVNCHGRYVGHGPVGRTVQALQLVLADGRIVEASRSENAELFRAALGGYGALAVISEVELDLARNCKIRREVKSLALADYPAYFQREVLARGDCVLHNADLLPPRFDQPVAVSWRRCPDGTALTETARLVPRGASYRLEQSLIWAMSELPGGALLRSQVVHPLLSAGKAVQWLNHEASLDVAQLEPRQRRHSSYVLQEYFIPPRHFLSFTRAMAALLRQRQVMALNVSIRHAPPDSDSLLPWAKEEVFCFVLYYKQGTDENAQALVAGWTRELIALALEHEGRYYLPYQLHASRAQFERAYPEVSELRRLKQAHDPAGKLSNQLWARYL</sequence>
<dbReference type="SUPFAM" id="SSF55103">
    <property type="entry name" value="FAD-linked oxidases, C-terminal domain"/>
    <property type="match status" value="1"/>
</dbReference>